<keyword evidence="12" id="KW-1185">Reference proteome</keyword>
<evidence type="ECO:0000256" key="7">
    <source>
        <dbReference type="ARBA" id="ARBA00023169"/>
    </source>
</evidence>
<dbReference type="NCBIfam" id="TIGR03025">
    <property type="entry name" value="EPS_sugtrans"/>
    <property type="match status" value="1"/>
</dbReference>
<evidence type="ECO:0000256" key="4">
    <source>
        <dbReference type="ARBA" id="ARBA00022692"/>
    </source>
</evidence>
<sequence>MSEVAHDLKHAESEREIPRRREFSVHATPRPGLEDARPLKKRRVTDLNTVRNIARAIDMAGMILIGLIALSGLAGGVFGVELGTALPYLIMPPFLAWGLWSSGSYRFPFSEKIIDHQARVSIGASVSLAVLLLFGVVTGLGGESYYFAGTAAAVFVFLLAAHAHHVALTKHLTRRGLMSENVVIVGATPNAERLIAQNASDRELNIVAIFDDRLGRAPNEISGVPVVGTLDDLLAWSKLPKIDRIIVTVTSNAQSRVRLLIDRLRYLPNRVVLLLDLDEFNPQGASLAQVAHTPAAYVSGAPEDARRATVKRISDIVFASLMLLAFAPLMALIALAIKLDSKGPALFKQKRHGFNNETIRVWKFRSMRPDQKAEDGIITQVTSDDDRVTKVGRFLRRTSLDELPQLINVLMGEMSLVGPRPHAVGMTTEATEVHKLVSDYAHRHRVKPGLTGWAQINGSRGPVHTAEEVRERVRLDMEYVNRSSFWFDLYIMIMTAPCLLGDSSNDR</sequence>
<evidence type="ECO:0000256" key="5">
    <source>
        <dbReference type="ARBA" id="ARBA00022989"/>
    </source>
</evidence>
<feature type="compositionally biased region" description="Basic and acidic residues" evidence="8">
    <location>
        <begin position="1"/>
        <end position="24"/>
    </location>
</feature>
<evidence type="ECO:0000256" key="9">
    <source>
        <dbReference type="SAM" id="Phobius"/>
    </source>
</evidence>
<evidence type="ECO:0000313" key="11">
    <source>
        <dbReference type="EMBL" id="MFC6197412.1"/>
    </source>
</evidence>
<dbReference type="PANTHER" id="PTHR30576:SF0">
    <property type="entry name" value="UNDECAPRENYL-PHOSPHATE N-ACETYLGALACTOSAMINYL 1-PHOSPHATE TRANSFERASE-RELATED"/>
    <property type="match status" value="1"/>
</dbReference>
<evidence type="ECO:0000256" key="2">
    <source>
        <dbReference type="ARBA" id="ARBA00006464"/>
    </source>
</evidence>
<dbReference type="RefSeq" id="WP_377376254.1">
    <property type="nucleotide sequence ID" value="NZ_JBHSSW010000004.1"/>
</dbReference>
<proteinExistence type="inferred from homology"/>
<gene>
    <name evidence="11" type="ORF">ACFQDM_04945</name>
</gene>
<comment type="similarity">
    <text evidence="2">Belongs to the bacterial sugar transferase family.</text>
</comment>
<dbReference type="InterPro" id="IPR036291">
    <property type="entry name" value="NAD(P)-bd_dom_sf"/>
</dbReference>
<dbReference type="Pfam" id="PF02397">
    <property type="entry name" value="Bac_transf"/>
    <property type="match status" value="1"/>
</dbReference>
<dbReference type="SUPFAM" id="SSF51735">
    <property type="entry name" value="NAD(P)-binding Rossmann-fold domains"/>
    <property type="match status" value="1"/>
</dbReference>
<keyword evidence="6 9" id="KW-0472">Membrane</keyword>
<dbReference type="InterPro" id="IPR003362">
    <property type="entry name" value="Bact_transf"/>
</dbReference>
<feature type="transmembrane region" description="Helical" evidence="9">
    <location>
        <begin position="59"/>
        <end position="80"/>
    </location>
</feature>
<comment type="caution">
    <text evidence="11">The sequence shown here is derived from an EMBL/GenBank/DDBJ whole genome shotgun (WGS) entry which is preliminary data.</text>
</comment>
<evidence type="ECO:0000313" key="12">
    <source>
        <dbReference type="Proteomes" id="UP001596303"/>
    </source>
</evidence>
<dbReference type="PANTHER" id="PTHR30576">
    <property type="entry name" value="COLANIC BIOSYNTHESIS UDP-GLUCOSE LIPID CARRIER TRANSFERASE"/>
    <property type="match status" value="1"/>
</dbReference>
<keyword evidence="3" id="KW-0808">Transferase</keyword>
<reference evidence="12" key="1">
    <citation type="journal article" date="2019" name="Int. J. Syst. Evol. Microbiol.">
        <title>The Global Catalogue of Microorganisms (GCM) 10K type strain sequencing project: providing services to taxonomists for standard genome sequencing and annotation.</title>
        <authorList>
            <consortium name="The Broad Institute Genomics Platform"/>
            <consortium name="The Broad Institute Genome Sequencing Center for Infectious Disease"/>
            <person name="Wu L."/>
            <person name="Ma J."/>
        </authorList>
    </citation>
    <scope>NUCLEOTIDE SEQUENCE [LARGE SCALE GENOMIC DNA]</scope>
    <source>
        <strain evidence="12">CGMCC-1.15741</strain>
    </source>
</reference>
<name>A0ABW1S6X1_9PROT</name>
<evidence type="ECO:0000259" key="10">
    <source>
        <dbReference type="Pfam" id="PF02397"/>
    </source>
</evidence>
<dbReference type="EMBL" id="JBHSSW010000004">
    <property type="protein sequence ID" value="MFC6197412.1"/>
    <property type="molecule type" value="Genomic_DNA"/>
</dbReference>
<evidence type="ECO:0000256" key="3">
    <source>
        <dbReference type="ARBA" id="ARBA00022679"/>
    </source>
</evidence>
<keyword evidence="4 9" id="KW-0812">Transmembrane</keyword>
<evidence type="ECO:0000256" key="6">
    <source>
        <dbReference type="ARBA" id="ARBA00023136"/>
    </source>
</evidence>
<protein>
    <submittedName>
        <fullName evidence="11">Exopolysaccharide biosynthesis polyprenyl glycosylphosphotransferase</fullName>
    </submittedName>
</protein>
<feature type="domain" description="Bacterial sugar transferase" evidence="10">
    <location>
        <begin position="311"/>
        <end position="499"/>
    </location>
</feature>
<keyword evidence="5 9" id="KW-1133">Transmembrane helix</keyword>
<evidence type="ECO:0000256" key="1">
    <source>
        <dbReference type="ARBA" id="ARBA00004141"/>
    </source>
</evidence>
<dbReference type="Proteomes" id="UP001596303">
    <property type="component" value="Unassembled WGS sequence"/>
</dbReference>
<keyword evidence="7" id="KW-0270">Exopolysaccharide synthesis</keyword>
<comment type="subcellular location">
    <subcellularLocation>
        <location evidence="1">Membrane</location>
        <topology evidence="1">Multi-pass membrane protein</topology>
    </subcellularLocation>
</comment>
<feature type="transmembrane region" description="Helical" evidence="9">
    <location>
        <begin position="146"/>
        <end position="168"/>
    </location>
</feature>
<organism evidence="11 12">
    <name type="scientific">Ponticaulis profundi</name>
    <dbReference type="NCBI Taxonomy" id="2665222"/>
    <lineage>
        <taxon>Bacteria</taxon>
        <taxon>Pseudomonadati</taxon>
        <taxon>Pseudomonadota</taxon>
        <taxon>Alphaproteobacteria</taxon>
        <taxon>Hyphomonadales</taxon>
        <taxon>Hyphomonadaceae</taxon>
        <taxon>Ponticaulis</taxon>
    </lineage>
</organism>
<dbReference type="InterPro" id="IPR017475">
    <property type="entry name" value="EPS_sugar_tfrase"/>
</dbReference>
<dbReference type="Gene3D" id="3.40.50.720">
    <property type="entry name" value="NAD(P)-binding Rossmann-like Domain"/>
    <property type="match status" value="1"/>
</dbReference>
<feature type="transmembrane region" description="Helical" evidence="9">
    <location>
        <begin position="86"/>
        <end position="108"/>
    </location>
</feature>
<accession>A0ABW1S6X1</accession>
<feature type="transmembrane region" description="Helical" evidence="9">
    <location>
        <begin position="120"/>
        <end position="140"/>
    </location>
</feature>
<feature type="transmembrane region" description="Helical" evidence="9">
    <location>
        <begin position="316"/>
        <end position="337"/>
    </location>
</feature>
<dbReference type="Pfam" id="PF13727">
    <property type="entry name" value="CoA_binding_3"/>
    <property type="match status" value="1"/>
</dbReference>
<feature type="region of interest" description="Disordered" evidence="8">
    <location>
        <begin position="1"/>
        <end position="38"/>
    </location>
</feature>
<evidence type="ECO:0000256" key="8">
    <source>
        <dbReference type="SAM" id="MobiDB-lite"/>
    </source>
</evidence>